<organism evidence="1 2">
    <name type="scientific">Aspergillus puulaauensis</name>
    <dbReference type="NCBI Taxonomy" id="1220207"/>
    <lineage>
        <taxon>Eukaryota</taxon>
        <taxon>Fungi</taxon>
        <taxon>Dikarya</taxon>
        <taxon>Ascomycota</taxon>
        <taxon>Pezizomycotina</taxon>
        <taxon>Eurotiomycetes</taxon>
        <taxon>Eurotiomycetidae</taxon>
        <taxon>Eurotiales</taxon>
        <taxon>Aspergillaceae</taxon>
        <taxon>Aspergillus</taxon>
    </lineage>
</organism>
<dbReference type="RefSeq" id="XP_041549612.1">
    <property type="nucleotide sequence ID" value="XM_041698663.1"/>
</dbReference>
<protein>
    <submittedName>
        <fullName evidence="1">Uncharacterized protein</fullName>
    </submittedName>
</protein>
<reference evidence="1" key="1">
    <citation type="submission" date="2021-01" db="EMBL/GenBank/DDBJ databases">
        <authorList>
            <consortium name="Aspergillus puulaauensis MK2 genome sequencing consortium"/>
            <person name="Kazuki M."/>
            <person name="Futagami T."/>
        </authorList>
    </citation>
    <scope>NUCLEOTIDE SEQUENCE</scope>
    <source>
        <strain evidence="1">MK2</strain>
    </source>
</reference>
<keyword evidence="2" id="KW-1185">Reference proteome</keyword>
<dbReference type="OrthoDB" id="5403091at2759"/>
<dbReference type="InterPro" id="IPR053204">
    <property type="entry name" value="Oxopyrrolidines_Biosynth-assoc"/>
</dbReference>
<evidence type="ECO:0000313" key="2">
    <source>
        <dbReference type="Proteomes" id="UP000654913"/>
    </source>
</evidence>
<dbReference type="GeneID" id="64967423"/>
<dbReference type="PANTHER" id="PTHR38797:SF7">
    <property type="entry name" value="TRANSCRIPTION FACTOR DOMAIN-CONTAINING PROTEIN"/>
    <property type="match status" value="1"/>
</dbReference>
<dbReference type="InterPro" id="IPR022085">
    <property type="entry name" value="OpdG"/>
</dbReference>
<accession>A0A7R7XAE3</accession>
<dbReference type="PANTHER" id="PTHR38797">
    <property type="entry name" value="NUCLEAR PORE COMPLEX PROTEIN NUP85-RELATED"/>
    <property type="match status" value="1"/>
</dbReference>
<gene>
    <name evidence="1" type="ORF">APUU_10246A</name>
</gene>
<dbReference type="Proteomes" id="UP000654913">
    <property type="component" value="Chromosome 1"/>
</dbReference>
<evidence type="ECO:0000313" key="1">
    <source>
        <dbReference type="EMBL" id="BCS17418.1"/>
    </source>
</evidence>
<dbReference type="EMBL" id="AP024443">
    <property type="protein sequence ID" value="BCS17418.1"/>
    <property type="molecule type" value="Genomic_DNA"/>
</dbReference>
<proteinExistence type="predicted"/>
<dbReference type="Pfam" id="PF12311">
    <property type="entry name" value="DUF3632"/>
    <property type="match status" value="1"/>
</dbReference>
<sequence>MDHLRDSLLSSLPRDTPSTATIDHARRDQEGTRQSIARGEFRGVRDMAFSNRTWVVTSRYCDIGDGVDSLEGHIHSLWHMYYELGRTISCESPEHEGIVLDILRIQGMGPLIRPARGGHGIDIARTVDGTLWNDLPFFVGDMTDFWINHGASMSGTHRLNFATFLAKLASARVAKDRLCQVTLLIFRTLFENPQVLRSGEESDEEDLNRSTKQLEVFHLLPAAVAWLGIASHNLLLLSEVYWNDCPSHISKGGEEFRQSEVGQRSPAGFSPWRYLFWLKRLHEIQEEADEAHEKALEGLATDGIQYMVNTIKQRNSEILTAYKNGGDVLHQDKYLSCLKPLALVEELEA</sequence>
<reference evidence="1" key="2">
    <citation type="submission" date="2021-02" db="EMBL/GenBank/DDBJ databases">
        <title>Aspergillus puulaauensis MK2 genome sequence.</title>
        <authorList>
            <person name="Futagami T."/>
            <person name="Mori K."/>
            <person name="Kadooka C."/>
            <person name="Tanaka T."/>
        </authorList>
    </citation>
    <scope>NUCLEOTIDE SEQUENCE</scope>
    <source>
        <strain evidence="1">MK2</strain>
    </source>
</reference>
<dbReference type="KEGG" id="apuu:APUU_10246A"/>
<name>A0A7R7XAE3_9EURO</name>
<dbReference type="AlphaFoldDB" id="A0A7R7XAE3"/>